<accession>A0A4V6KPG0</accession>
<reference evidence="1" key="1">
    <citation type="submission" date="2019-05" db="EMBL/GenBank/DDBJ databases">
        <authorList>
            <consortium name="Pathogen Informatics"/>
        </authorList>
    </citation>
    <scope>NUCLEOTIDE SEQUENCE [LARGE SCALE GENOMIC DNA]</scope>
    <source>
        <strain evidence="1">NCTC12965</strain>
    </source>
</reference>
<proteinExistence type="predicted"/>
<dbReference type="EMBL" id="CABEEZ010000077">
    <property type="protein sequence ID" value="VTR34808.1"/>
    <property type="molecule type" value="Genomic_DNA"/>
</dbReference>
<protein>
    <submittedName>
        <fullName evidence="1">Uncharacterized protein</fullName>
    </submittedName>
</protein>
<dbReference type="AlphaFoldDB" id="A0A4V6KPG0"/>
<gene>
    <name evidence="1" type="ORF">NCTC12965_03692</name>
</gene>
<sequence length="99" mass="11541">MLLELAIQRRREFKLPGLILTRQGSQLAASFGELFQRAPQLFALPLALRKLFTRFCQLVLQLSNLMIERQHLVIHQRLLLLLMFRLGLPGLLRLLQLLL</sequence>
<evidence type="ECO:0000313" key="1">
    <source>
        <dbReference type="EMBL" id="VTR34808.1"/>
    </source>
</evidence>
<name>A0A4V6KPG0_SERFO</name>
<organism evidence="1">
    <name type="scientific">Serratia fonticola</name>
    <dbReference type="NCBI Taxonomy" id="47917"/>
    <lineage>
        <taxon>Bacteria</taxon>
        <taxon>Pseudomonadati</taxon>
        <taxon>Pseudomonadota</taxon>
        <taxon>Gammaproteobacteria</taxon>
        <taxon>Enterobacterales</taxon>
        <taxon>Yersiniaceae</taxon>
        <taxon>Serratia</taxon>
    </lineage>
</organism>